<dbReference type="PANTHER" id="PTHR43003:SF5">
    <property type="entry name" value="DNA-3-METHYLADENINE GLYCOSYLASE"/>
    <property type="match status" value="1"/>
</dbReference>
<feature type="compositionally biased region" description="Polar residues" evidence="3">
    <location>
        <begin position="230"/>
        <end position="241"/>
    </location>
</feature>
<gene>
    <name evidence="5" type="primary">MAG1</name>
    <name evidence="5" type="ORF">Cpir12675_003545</name>
</gene>
<dbReference type="SUPFAM" id="SSF48150">
    <property type="entry name" value="DNA-glycosylase"/>
    <property type="match status" value="1"/>
</dbReference>
<dbReference type="Gene3D" id="1.10.1670.40">
    <property type="match status" value="1"/>
</dbReference>
<keyword evidence="5" id="KW-0326">Glycosidase</keyword>
<feature type="region of interest" description="Disordered" evidence="3">
    <location>
        <begin position="52"/>
        <end position="86"/>
    </location>
</feature>
<keyword evidence="5" id="KW-0378">Hydrolase</keyword>
<feature type="region of interest" description="Disordered" evidence="3">
    <location>
        <begin position="221"/>
        <end position="248"/>
    </location>
</feature>
<dbReference type="EMBL" id="JAWDJO010000086">
    <property type="protein sequence ID" value="KAL1894654.1"/>
    <property type="molecule type" value="Genomic_DNA"/>
</dbReference>
<keyword evidence="2" id="KW-0234">DNA repair</keyword>
<reference evidence="5 6" key="1">
    <citation type="journal article" date="2024" name="IMA Fungus">
        <title>IMA Genome - F19 : A genome assembly and annotation guide to empower mycologists, including annotated draft genome sequences of Ceratocystis pirilliformis, Diaporthe australafricana, Fusarium ophioides, Paecilomyces lecythidis, and Sporothrix stenoceras.</title>
        <authorList>
            <person name="Aylward J."/>
            <person name="Wilson A.M."/>
            <person name="Visagie C.M."/>
            <person name="Spraker J."/>
            <person name="Barnes I."/>
            <person name="Buitendag C."/>
            <person name="Ceriani C."/>
            <person name="Del Mar Angel L."/>
            <person name="du Plessis D."/>
            <person name="Fuchs T."/>
            <person name="Gasser K."/>
            <person name="Kramer D."/>
            <person name="Li W."/>
            <person name="Munsamy K."/>
            <person name="Piso A."/>
            <person name="Price J.L."/>
            <person name="Sonnekus B."/>
            <person name="Thomas C."/>
            <person name="van der Nest A."/>
            <person name="van Dijk A."/>
            <person name="van Heerden A."/>
            <person name="van Vuuren N."/>
            <person name="Yilmaz N."/>
            <person name="Duong T.A."/>
            <person name="van der Merwe N.A."/>
            <person name="Wingfield M.J."/>
            <person name="Wingfield B.D."/>
        </authorList>
    </citation>
    <scope>NUCLEOTIDE SEQUENCE [LARGE SCALE GENOMIC DNA]</scope>
    <source>
        <strain evidence="5 6">CMW 12675</strain>
    </source>
</reference>
<dbReference type="InterPro" id="IPR011257">
    <property type="entry name" value="DNA_glycosylase"/>
</dbReference>
<dbReference type="Pfam" id="PF00730">
    <property type="entry name" value="HhH-GPD"/>
    <property type="match status" value="1"/>
</dbReference>
<sequence>MTTRRSARLASLLVDPVSKPACPISARSTNSRGILAVTKKRKSDVSEAIPITRVSTEAPSSPPSFGEPDELPELPTPVTPRKKTKTHTLLITPSTRYLAASNLTSGTLLSPETCCIVAPSSPSTVSRDFKIDRLSVKISNKDTLLSDALRHLVSVDARMAPLIDKHHCTIFSPEGLSQTVDPWEGLVSSIISQQVSGAAAKSIKQRFVNLFQSTQDAKIRLEKEKGEKGTTANTSTKNESPQAPFPAPSQVVKLDLGSLRSAGLSQRKAEYIHGLAGKFVSGELSVSFFAQASYDDLVERLIAVRGLGLWSVEMFACFVLRRPDVFSPGDLGVQRGMAAFEGRDVARLKSSGKGKWKYMSEKEMRDISQRFAPYRSIFMWYMWQVENTDIEAMQGDAKPTGKEKKAVNGSG</sequence>
<keyword evidence="1" id="KW-0227">DNA damage</keyword>
<comment type="caution">
    <text evidence="5">The sequence shown here is derived from an EMBL/GenBank/DDBJ whole genome shotgun (WGS) entry which is preliminary data.</text>
</comment>
<organism evidence="5 6">
    <name type="scientific">Ceratocystis pirilliformis</name>
    <dbReference type="NCBI Taxonomy" id="259994"/>
    <lineage>
        <taxon>Eukaryota</taxon>
        <taxon>Fungi</taxon>
        <taxon>Dikarya</taxon>
        <taxon>Ascomycota</taxon>
        <taxon>Pezizomycotina</taxon>
        <taxon>Sordariomycetes</taxon>
        <taxon>Hypocreomycetidae</taxon>
        <taxon>Microascales</taxon>
        <taxon>Ceratocystidaceae</taxon>
        <taxon>Ceratocystis</taxon>
    </lineage>
</organism>
<feature type="domain" description="HhH-GPD" evidence="4">
    <location>
        <begin position="191"/>
        <end position="387"/>
    </location>
</feature>
<accession>A0ABR3Z1Z7</accession>
<evidence type="ECO:0000259" key="4">
    <source>
        <dbReference type="SMART" id="SM00478"/>
    </source>
</evidence>
<name>A0ABR3Z1Z7_9PEZI</name>
<evidence type="ECO:0000256" key="3">
    <source>
        <dbReference type="SAM" id="MobiDB-lite"/>
    </source>
</evidence>
<keyword evidence="6" id="KW-1185">Reference proteome</keyword>
<evidence type="ECO:0000256" key="1">
    <source>
        <dbReference type="ARBA" id="ARBA00022763"/>
    </source>
</evidence>
<evidence type="ECO:0000313" key="5">
    <source>
        <dbReference type="EMBL" id="KAL1894654.1"/>
    </source>
</evidence>
<protein>
    <submittedName>
        <fullName evidence="5">3-methyladenine DNA glycosylase</fullName>
        <ecNumber evidence="5">3.2.2.21</ecNumber>
    </submittedName>
</protein>
<dbReference type="InterPro" id="IPR003265">
    <property type="entry name" value="HhH-GPD_domain"/>
</dbReference>
<dbReference type="GO" id="GO:0003905">
    <property type="term" value="F:alkylbase DNA N-glycosylase activity"/>
    <property type="evidence" value="ECO:0007669"/>
    <property type="project" value="UniProtKB-EC"/>
</dbReference>
<dbReference type="InterPro" id="IPR051912">
    <property type="entry name" value="Alkylbase_DNA_Glycosylase/TA"/>
</dbReference>
<dbReference type="Proteomes" id="UP001583280">
    <property type="component" value="Unassembled WGS sequence"/>
</dbReference>
<dbReference type="SMART" id="SM00478">
    <property type="entry name" value="ENDO3c"/>
    <property type="match status" value="1"/>
</dbReference>
<dbReference type="PANTHER" id="PTHR43003">
    <property type="entry name" value="DNA-3-METHYLADENINE GLYCOSYLASE"/>
    <property type="match status" value="1"/>
</dbReference>
<dbReference type="EC" id="3.2.2.21" evidence="5"/>
<evidence type="ECO:0000256" key="2">
    <source>
        <dbReference type="ARBA" id="ARBA00023204"/>
    </source>
</evidence>
<proteinExistence type="predicted"/>
<dbReference type="Gene3D" id="1.10.340.30">
    <property type="entry name" value="Hypothetical protein, domain 2"/>
    <property type="match status" value="1"/>
</dbReference>
<dbReference type="CDD" id="cd00056">
    <property type="entry name" value="ENDO3c"/>
    <property type="match status" value="1"/>
</dbReference>
<evidence type="ECO:0000313" key="6">
    <source>
        <dbReference type="Proteomes" id="UP001583280"/>
    </source>
</evidence>